<feature type="region of interest" description="Disordered" evidence="1">
    <location>
        <begin position="141"/>
        <end position="316"/>
    </location>
</feature>
<feature type="compositionally biased region" description="Basic and acidic residues" evidence="1">
    <location>
        <begin position="307"/>
        <end position="316"/>
    </location>
</feature>
<dbReference type="Proteomes" id="UP001459277">
    <property type="component" value="Unassembled WGS sequence"/>
</dbReference>
<proteinExistence type="predicted"/>
<dbReference type="Pfam" id="PF26130">
    <property type="entry name" value="PB1-like"/>
    <property type="match status" value="1"/>
</dbReference>
<feature type="compositionally biased region" description="Low complexity" evidence="1">
    <location>
        <begin position="275"/>
        <end position="288"/>
    </location>
</feature>
<evidence type="ECO:0000313" key="4">
    <source>
        <dbReference type="Proteomes" id="UP001459277"/>
    </source>
</evidence>
<accession>A0AAW2CZN0</accession>
<evidence type="ECO:0000313" key="3">
    <source>
        <dbReference type="EMBL" id="KAL0003757.1"/>
    </source>
</evidence>
<dbReference type="InterPro" id="IPR058594">
    <property type="entry name" value="PB1-like_dom_pln"/>
</dbReference>
<sequence length="356" mass="39539">MDHNLSALLCFYLHNVVWMDESFTLYVHHGGHFSENYQEYVGGDVGLVDGCDLDNWSKVEIESICKEFGYTCVSRLWYTIPGEDDQEGRMFHSIKDDKDAMFMTGLVGGHGHIHVYVQHLVHDPILINNGNGVTLDLVVEPKPEGYNSSDGEPAYEDGDDFYHGDDDFDGHQYFYEGDEDDRDDRGRDDSDSDVEILGCRRPGKELVVEEPQGDGVVTTDSNESSSDSEMEGTKEMNPNQRYMGEDSSDSWDNDVEATLPDQMGAGLVNSDYTSEELLSLTESSSSGDEGVDDSDSEGDGDGDGDGDAAHGHVDDVTRRKKFPVFKPLSFVYSAAKLQMKLQMICNIVQLSFVYGS</sequence>
<feature type="compositionally biased region" description="Acidic residues" evidence="1">
    <location>
        <begin position="289"/>
        <end position="306"/>
    </location>
</feature>
<dbReference type="AlphaFoldDB" id="A0AAW2CZN0"/>
<gene>
    <name evidence="3" type="ORF">SO802_011318</name>
</gene>
<evidence type="ECO:0000259" key="2">
    <source>
        <dbReference type="Pfam" id="PF26130"/>
    </source>
</evidence>
<feature type="compositionally biased region" description="Low complexity" evidence="1">
    <location>
        <begin position="216"/>
        <end position="227"/>
    </location>
</feature>
<evidence type="ECO:0000256" key="1">
    <source>
        <dbReference type="SAM" id="MobiDB-lite"/>
    </source>
</evidence>
<keyword evidence="4" id="KW-1185">Reference proteome</keyword>
<dbReference type="EMBL" id="JAZDWU010000004">
    <property type="protein sequence ID" value="KAL0003757.1"/>
    <property type="molecule type" value="Genomic_DNA"/>
</dbReference>
<organism evidence="3 4">
    <name type="scientific">Lithocarpus litseifolius</name>
    <dbReference type="NCBI Taxonomy" id="425828"/>
    <lineage>
        <taxon>Eukaryota</taxon>
        <taxon>Viridiplantae</taxon>
        <taxon>Streptophyta</taxon>
        <taxon>Embryophyta</taxon>
        <taxon>Tracheophyta</taxon>
        <taxon>Spermatophyta</taxon>
        <taxon>Magnoliopsida</taxon>
        <taxon>eudicotyledons</taxon>
        <taxon>Gunneridae</taxon>
        <taxon>Pentapetalae</taxon>
        <taxon>rosids</taxon>
        <taxon>fabids</taxon>
        <taxon>Fagales</taxon>
        <taxon>Fagaceae</taxon>
        <taxon>Lithocarpus</taxon>
    </lineage>
</organism>
<reference evidence="3 4" key="1">
    <citation type="submission" date="2024-01" db="EMBL/GenBank/DDBJ databases">
        <title>A telomere-to-telomere, gap-free genome of sweet tea (Lithocarpus litseifolius).</title>
        <authorList>
            <person name="Zhou J."/>
        </authorList>
    </citation>
    <scope>NUCLEOTIDE SEQUENCE [LARGE SCALE GENOMIC DNA]</scope>
    <source>
        <strain evidence="3">Zhou-2022a</strain>
        <tissue evidence="3">Leaf</tissue>
    </source>
</reference>
<feature type="compositionally biased region" description="Acidic residues" evidence="1">
    <location>
        <begin position="246"/>
        <end position="255"/>
    </location>
</feature>
<name>A0AAW2CZN0_9ROSI</name>
<protein>
    <recommendedName>
        <fullName evidence="2">PB1-like domain-containing protein</fullName>
    </recommendedName>
</protein>
<comment type="caution">
    <text evidence="3">The sequence shown here is derived from an EMBL/GenBank/DDBJ whole genome shotgun (WGS) entry which is preliminary data.</text>
</comment>
<feature type="domain" description="PB1-like" evidence="2">
    <location>
        <begin position="19"/>
        <end position="119"/>
    </location>
</feature>